<protein>
    <submittedName>
        <fullName evidence="1">Uncharacterized protein</fullName>
    </submittedName>
</protein>
<organism evidence="1 2">
    <name type="scientific">Rhodanobacter spathiphylli B39</name>
    <dbReference type="NCBI Taxonomy" id="1163407"/>
    <lineage>
        <taxon>Bacteria</taxon>
        <taxon>Pseudomonadati</taxon>
        <taxon>Pseudomonadota</taxon>
        <taxon>Gammaproteobacteria</taxon>
        <taxon>Lysobacterales</taxon>
        <taxon>Rhodanobacteraceae</taxon>
        <taxon>Rhodanobacter</taxon>
    </lineage>
</organism>
<gene>
    <name evidence="1" type="ORF">UU7_07561</name>
</gene>
<comment type="caution">
    <text evidence="1">The sequence shown here is derived from an EMBL/GenBank/DDBJ whole genome shotgun (WGS) entry which is preliminary data.</text>
</comment>
<name>I4W2J1_9GAMM</name>
<reference evidence="1 2" key="1">
    <citation type="journal article" date="2012" name="J. Bacteriol.">
        <title>Genome sequences for six rhodanobacter strains, isolated from soils and the terrestrial subsurface, with variable denitrification capabilities.</title>
        <authorList>
            <person name="Kostka J.E."/>
            <person name="Green S.J."/>
            <person name="Rishishwar L."/>
            <person name="Prakash O."/>
            <person name="Katz L.S."/>
            <person name="Marino-Ramirez L."/>
            <person name="Jordan I.K."/>
            <person name="Munk C."/>
            <person name="Ivanova N."/>
            <person name="Mikhailova N."/>
            <person name="Watson D.B."/>
            <person name="Brown S.D."/>
            <person name="Palumbo A.V."/>
            <person name="Brooks S.C."/>
        </authorList>
    </citation>
    <scope>NUCLEOTIDE SEQUENCE [LARGE SCALE GENOMIC DNA]</scope>
    <source>
        <strain evidence="1 2">B39</strain>
    </source>
</reference>
<sequence length="123" mass="13885">MIFIDEDVQKTIILVAQKQLYAEPVLVAEVLGFIDYNGVEAFFENIGRQCQRVRHLHVKAMLVACAWISLHGLLEDVAPLLLRLSDSTIAKLMVALGLNQWITLQSNRERVSEWAVVAKQQNA</sequence>
<dbReference type="AlphaFoldDB" id="I4W2J1"/>
<keyword evidence="2" id="KW-1185">Reference proteome</keyword>
<proteinExistence type="predicted"/>
<evidence type="ECO:0000313" key="2">
    <source>
        <dbReference type="Proteomes" id="UP000003226"/>
    </source>
</evidence>
<dbReference type="Proteomes" id="UP000003226">
    <property type="component" value="Unassembled WGS sequence"/>
</dbReference>
<evidence type="ECO:0000313" key="1">
    <source>
        <dbReference type="EMBL" id="EIL93682.1"/>
    </source>
</evidence>
<accession>I4W2J1</accession>
<dbReference type="EMBL" id="AJXT01000015">
    <property type="protein sequence ID" value="EIL93682.1"/>
    <property type="molecule type" value="Genomic_DNA"/>
</dbReference>